<name>A0A1I0WZ61_9BACI</name>
<dbReference type="EMBL" id="FOJW01000004">
    <property type="protein sequence ID" value="SFA93707.1"/>
    <property type="molecule type" value="Genomic_DNA"/>
</dbReference>
<accession>A0A1I0WZ61</accession>
<sequence length="72" mass="8285">MKGGIKMNDSLARILVSAKEMDKWVPVDYLIKYDIRNVDLLDLEDQGLLLVNRSKTNGLLLKLTLKGYHYFS</sequence>
<evidence type="ECO:0000313" key="2">
    <source>
        <dbReference type="Proteomes" id="UP000198642"/>
    </source>
</evidence>
<protein>
    <submittedName>
        <fullName evidence="1">Uncharacterized protein</fullName>
    </submittedName>
</protein>
<dbReference type="AlphaFoldDB" id="A0A1I0WZ61"/>
<keyword evidence="2" id="KW-1185">Reference proteome</keyword>
<dbReference type="STRING" id="237679.SAMN04488072_10412"/>
<reference evidence="1 2" key="1">
    <citation type="submission" date="2016-10" db="EMBL/GenBank/DDBJ databases">
        <authorList>
            <person name="de Groot N.N."/>
        </authorList>
    </citation>
    <scope>NUCLEOTIDE SEQUENCE [LARGE SCALE GENOMIC DNA]</scope>
    <source>
        <strain evidence="1 2">CGMCC 1.3702</strain>
    </source>
</reference>
<organism evidence="1 2">
    <name type="scientific">Lentibacillus halodurans</name>
    <dbReference type="NCBI Taxonomy" id="237679"/>
    <lineage>
        <taxon>Bacteria</taxon>
        <taxon>Bacillati</taxon>
        <taxon>Bacillota</taxon>
        <taxon>Bacilli</taxon>
        <taxon>Bacillales</taxon>
        <taxon>Bacillaceae</taxon>
        <taxon>Lentibacillus</taxon>
    </lineage>
</organism>
<proteinExistence type="predicted"/>
<evidence type="ECO:0000313" key="1">
    <source>
        <dbReference type="EMBL" id="SFA93707.1"/>
    </source>
</evidence>
<dbReference type="Proteomes" id="UP000198642">
    <property type="component" value="Unassembled WGS sequence"/>
</dbReference>
<gene>
    <name evidence="1" type="ORF">SAMN04488072_10412</name>
</gene>